<name>A0A4Q2KWZ4_9MICO</name>
<keyword evidence="3" id="KW-1185">Reference proteome</keyword>
<dbReference type="AlphaFoldDB" id="A0A4Q2KWZ4"/>
<evidence type="ECO:0000313" key="2">
    <source>
        <dbReference type="EMBL" id="RXZ68061.1"/>
    </source>
</evidence>
<organism evidence="2 3">
    <name type="scientific">Agromyces albus</name>
    <dbReference type="NCBI Taxonomy" id="205332"/>
    <lineage>
        <taxon>Bacteria</taxon>
        <taxon>Bacillati</taxon>
        <taxon>Actinomycetota</taxon>
        <taxon>Actinomycetes</taxon>
        <taxon>Micrococcales</taxon>
        <taxon>Microbacteriaceae</taxon>
        <taxon>Agromyces</taxon>
    </lineage>
</organism>
<reference evidence="2 3" key="1">
    <citation type="submission" date="2019-01" db="EMBL/GenBank/DDBJ databases">
        <title>Agromyces.</title>
        <authorList>
            <person name="Li J."/>
        </authorList>
    </citation>
    <scope>NUCLEOTIDE SEQUENCE [LARGE SCALE GENOMIC DNA]</scope>
    <source>
        <strain evidence="2 3">DSM 15934</strain>
    </source>
</reference>
<dbReference type="InterPro" id="IPR013830">
    <property type="entry name" value="SGNH_hydro"/>
</dbReference>
<dbReference type="EMBL" id="SDPN01000033">
    <property type="protein sequence ID" value="RXZ68061.1"/>
    <property type="molecule type" value="Genomic_DNA"/>
</dbReference>
<dbReference type="Proteomes" id="UP000293865">
    <property type="component" value="Unassembled WGS sequence"/>
</dbReference>
<gene>
    <name evidence="2" type="ORF">ESP51_14995</name>
</gene>
<protein>
    <recommendedName>
        <fullName evidence="1">SGNH hydrolase-type esterase domain-containing protein</fullName>
    </recommendedName>
</protein>
<comment type="caution">
    <text evidence="2">The sequence shown here is derived from an EMBL/GenBank/DDBJ whole genome shotgun (WGS) entry which is preliminary data.</text>
</comment>
<evidence type="ECO:0000259" key="1">
    <source>
        <dbReference type="Pfam" id="PF13472"/>
    </source>
</evidence>
<dbReference type="GO" id="GO:0004622">
    <property type="term" value="F:phosphatidylcholine lysophospholipase activity"/>
    <property type="evidence" value="ECO:0007669"/>
    <property type="project" value="TreeGrafter"/>
</dbReference>
<proteinExistence type="predicted"/>
<dbReference type="PANTHER" id="PTHR30383:SF5">
    <property type="entry name" value="SGNH HYDROLASE-TYPE ESTERASE DOMAIN-CONTAINING PROTEIN"/>
    <property type="match status" value="1"/>
</dbReference>
<feature type="domain" description="SGNH hydrolase-type esterase" evidence="1">
    <location>
        <begin position="36"/>
        <end position="188"/>
    </location>
</feature>
<dbReference type="RefSeq" id="WP_129521702.1">
    <property type="nucleotide sequence ID" value="NZ_SDPN01000033.1"/>
</dbReference>
<dbReference type="Gene3D" id="3.40.50.1110">
    <property type="entry name" value="SGNH hydrolase"/>
    <property type="match status" value="1"/>
</dbReference>
<dbReference type="Pfam" id="PF13472">
    <property type="entry name" value="Lipase_GDSL_2"/>
    <property type="match status" value="1"/>
</dbReference>
<dbReference type="InterPro" id="IPR036514">
    <property type="entry name" value="SGNH_hydro_sf"/>
</dbReference>
<dbReference type="InterPro" id="IPR051532">
    <property type="entry name" value="Ester_Hydrolysis_Enzymes"/>
</dbReference>
<dbReference type="OrthoDB" id="9805821at2"/>
<dbReference type="SUPFAM" id="SSF52266">
    <property type="entry name" value="SGNH hydrolase"/>
    <property type="match status" value="1"/>
</dbReference>
<sequence length="202" mass="22384">MSFLQRLIYKKFLEPAHQMKVSQFEELTPPPGAVVFLGDSITAGGAWHEWFPTHSVVNRGIDGDTSAGVRKRVGVTLNNALAAVSLLIGTNDITWGRKNAEILADLRATLATIREQAPEARILLHGIMPRQAKFRDRIDDLNTDYRRIAEDTDGAVYVDLWPTLASGDSLRADFTLDGLHLNGAAYRAWADAIRPLLPPIER</sequence>
<accession>A0A4Q2KWZ4</accession>
<dbReference type="PANTHER" id="PTHR30383">
    <property type="entry name" value="THIOESTERASE 1/PROTEASE 1/LYSOPHOSPHOLIPASE L1"/>
    <property type="match status" value="1"/>
</dbReference>
<evidence type="ECO:0000313" key="3">
    <source>
        <dbReference type="Proteomes" id="UP000293865"/>
    </source>
</evidence>